<dbReference type="Proteomes" id="UP000500767">
    <property type="component" value="Chromosome"/>
</dbReference>
<protein>
    <submittedName>
        <fullName evidence="4">Response regulator</fullName>
    </submittedName>
</protein>
<dbReference type="AlphaFoldDB" id="A0A6M8HNV5"/>
<dbReference type="InterPro" id="IPR052893">
    <property type="entry name" value="TCS_response_regulator"/>
</dbReference>
<dbReference type="Gene3D" id="3.40.50.2300">
    <property type="match status" value="1"/>
</dbReference>
<proteinExistence type="predicted"/>
<dbReference type="CDD" id="cd17557">
    <property type="entry name" value="REC_Rcp-like"/>
    <property type="match status" value="1"/>
</dbReference>
<dbReference type="PANTHER" id="PTHR44520:SF1">
    <property type="entry name" value="TWO-COMPONENT SYSTEM REGULATORY PROTEIN"/>
    <property type="match status" value="1"/>
</dbReference>
<evidence type="ECO:0000313" key="4">
    <source>
        <dbReference type="EMBL" id="QKE89975.1"/>
    </source>
</evidence>
<dbReference type="KEGG" id="lck:HN018_07875"/>
<evidence type="ECO:0000259" key="3">
    <source>
        <dbReference type="PROSITE" id="PS50110"/>
    </source>
</evidence>
<dbReference type="PANTHER" id="PTHR44520">
    <property type="entry name" value="RESPONSE REGULATOR RCP1-RELATED"/>
    <property type="match status" value="1"/>
</dbReference>
<dbReference type="EMBL" id="CP053708">
    <property type="protein sequence ID" value="QKE89975.1"/>
    <property type="molecule type" value="Genomic_DNA"/>
</dbReference>
<dbReference type="GO" id="GO:0000160">
    <property type="term" value="P:phosphorelay signal transduction system"/>
    <property type="evidence" value="ECO:0007669"/>
    <property type="project" value="InterPro"/>
</dbReference>
<feature type="modified residue" description="4-aspartylphosphate" evidence="1">
    <location>
        <position position="77"/>
    </location>
</feature>
<feature type="domain" description="Response regulatory" evidence="3">
    <location>
        <begin position="16"/>
        <end position="144"/>
    </location>
</feature>
<feature type="region of interest" description="Disordered" evidence="2">
    <location>
        <begin position="155"/>
        <end position="174"/>
    </location>
</feature>
<dbReference type="SMART" id="SM00448">
    <property type="entry name" value="REC"/>
    <property type="match status" value="1"/>
</dbReference>
<keyword evidence="5" id="KW-1185">Reference proteome</keyword>
<dbReference type="InterPro" id="IPR011006">
    <property type="entry name" value="CheY-like_superfamily"/>
</dbReference>
<sequence>MLSDTRGVLAAHAPSLILVAENEENHRFILRRVFRTVGLDVRLRFVNDGQEMLDYLEHAGAYAADGAAPWPDLVLIDLHMPRLDGLGALKAMRRSDQLRTLPVIIFSSSDQPHHVDQAYESGANAYLVKVGDFDQLVSHLRGMVEFWLQAARLPRQPEGRPDPIPDQRPGETDA</sequence>
<dbReference type="InterPro" id="IPR001789">
    <property type="entry name" value="Sig_transdc_resp-reg_receiver"/>
</dbReference>
<dbReference type="SUPFAM" id="SSF52172">
    <property type="entry name" value="CheY-like"/>
    <property type="match status" value="1"/>
</dbReference>
<evidence type="ECO:0000313" key="5">
    <source>
        <dbReference type="Proteomes" id="UP000500767"/>
    </source>
</evidence>
<dbReference type="Pfam" id="PF00072">
    <property type="entry name" value="Response_reg"/>
    <property type="match status" value="1"/>
</dbReference>
<gene>
    <name evidence="4" type="ORF">HN018_07875</name>
</gene>
<evidence type="ECO:0000256" key="2">
    <source>
        <dbReference type="SAM" id="MobiDB-lite"/>
    </source>
</evidence>
<dbReference type="RefSeq" id="WP_171835055.1">
    <property type="nucleotide sequence ID" value="NZ_CP053708.1"/>
</dbReference>
<reference evidence="4 5" key="1">
    <citation type="journal article" date="2014" name="World J. Microbiol. Biotechnol.">
        <title>Biodiversity and physiological characteristics of Antarctic and Arctic lichens-associated bacteria.</title>
        <authorList>
            <person name="Lee Y.M."/>
            <person name="Kim E.H."/>
            <person name="Lee H.K."/>
            <person name="Hong S.G."/>
        </authorList>
    </citation>
    <scope>NUCLEOTIDE SEQUENCE [LARGE SCALE GENOMIC DNA]</scope>
    <source>
        <strain evidence="4 5">PAMC 26569</strain>
    </source>
</reference>
<dbReference type="PROSITE" id="PS50110">
    <property type="entry name" value="RESPONSE_REGULATORY"/>
    <property type="match status" value="1"/>
</dbReference>
<name>A0A6M8HNV5_9PROT</name>
<evidence type="ECO:0000256" key="1">
    <source>
        <dbReference type="PROSITE-ProRule" id="PRU00169"/>
    </source>
</evidence>
<accession>A0A6M8HNV5</accession>
<keyword evidence="1" id="KW-0597">Phosphoprotein</keyword>
<organism evidence="4 5">
    <name type="scientific">Lichenicola cladoniae</name>
    <dbReference type="NCBI Taxonomy" id="1484109"/>
    <lineage>
        <taxon>Bacteria</taxon>
        <taxon>Pseudomonadati</taxon>
        <taxon>Pseudomonadota</taxon>
        <taxon>Alphaproteobacteria</taxon>
        <taxon>Acetobacterales</taxon>
        <taxon>Acetobacteraceae</taxon>
        <taxon>Lichenicola</taxon>
    </lineage>
</organism>